<evidence type="ECO:0000313" key="2">
    <source>
        <dbReference type="Proteomes" id="UP000318437"/>
    </source>
</evidence>
<dbReference type="InterPro" id="IPR019934">
    <property type="entry name" value="CHP03545"/>
</dbReference>
<evidence type="ECO:0000313" key="1">
    <source>
        <dbReference type="EMBL" id="TWU28415.1"/>
    </source>
</evidence>
<dbReference type="AlphaFoldDB" id="A0A5C6CX18"/>
<dbReference type="Proteomes" id="UP000318437">
    <property type="component" value="Unassembled WGS sequence"/>
</dbReference>
<dbReference type="NCBIfam" id="TIGR03545">
    <property type="entry name" value="TIGR03545 family protein"/>
    <property type="match status" value="1"/>
</dbReference>
<sequence>MGDRQLKFIRWKYVAPRIMMLAMLAISVRFGCDPLLEWAIVTSGQSATGAKVEIAELTSWIRAGKIELRDLQVANPDAVMRNLVQADHIVLQLDSLALLHNRVVVTNGAITGIELDTERSTSGELVVIDDAIDDAPSALDPLVAKAGDLASDWLDEASKRLDADLVDQLQTPQVAESLSEKWQSKADALRSRTNQLKLRGQKLAEEFRDIKKNPLRGVERIPQLQAELKTNQMELQSLQQEIKGLPQQAETDHQALLAARQQDEAFLRKQFEFEQLNGDNLTQILLGQSVAEKLQEACEWIAWARKKAPGNAAKQLASQRGRGTMVTYGRARPQFEVRHLGVELTAQIAGQELQFVGYVSGISSAPQLLEEPARMEIAALGDVPMKLLMVSDHRGHVPCEELHFDCPALPMEGRTLGSGEKLAVDLAPGTADLSVDLQLVGDSLSGQINFAQQDFRLSPCSNPKVNKHLATVLGEALGKIEQVTAKVELAGTLTKPQFKINSPLGTQLASEISTAVAKLARVRGETLLAETTSKMNSQLEKLNATKSALQQELLSNLGENQKLFEDLASLSGTNGRGLSVPQLGSTLGKQILRK</sequence>
<name>A0A5C6CX18_9BACT</name>
<dbReference type="OrthoDB" id="229406at2"/>
<reference evidence="1 2" key="1">
    <citation type="submission" date="2019-02" db="EMBL/GenBank/DDBJ databases">
        <title>Deep-cultivation of Planctomycetes and their phenomic and genomic characterization uncovers novel biology.</title>
        <authorList>
            <person name="Wiegand S."/>
            <person name="Jogler M."/>
            <person name="Boedeker C."/>
            <person name="Pinto D."/>
            <person name="Vollmers J."/>
            <person name="Rivas-Marin E."/>
            <person name="Kohn T."/>
            <person name="Peeters S.H."/>
            <person name="Heuer A."/>
            <person name="Rast P."/>
            <person name="Oberbeckmann S."/>
            <person name="Bunk B."/>
            <person name="Jeske O."/>
            <person name="Meyerdierks A."/>
            <person name="Storesund J.E."/>
            <person name="Kallscheuer N."/>
            <person name="Luecker S."/>
            <person name="Lage O.M."/>
            <person name="Pohl T."/>
            <person name="Merkel B.J."/>
            <person name="Hornburger P."/>
            <person name="Mueller R.-W."/>
            <person name="Bruemmer F."/>
            <person name="Labrenz M."/>
            <person name="Spormann A.M."/>
            <person name="Op Den Camp H."/>
            <person name="Overmann J."/>
            <person name="Amann R."/>
            <person name="Jetten M.S.M."/>
            <person name="Mascher T."/>
            <person name="Medema M.H."/>
            <person name="Devos D.P."/>
            <person name="Kaster A.-K."/>
            <person name="Ovreas L."/>
            <person name="Rohde M."/>
            <person name="Galperin M.Y."/>
            <person name="Jogler C."/>
        </authorList>
    </citation>
    <scope>NUCLEOTIDE SEQUENCE [LARGE SCALE GENOMIC DNA]</scope>
    <source>
        <strain evidence="1 2">Pla144</strain>
    </source>
</reference>
<dbReference type="EMBL" id="SJPS01000002">
    <property type="protein sequence ID" value="TWU28415.1"/>
    <property type="molecule type" value="Genomic_DNA"/>
</dbReference>
<gene>
    <name evidence="1" type="ORF">Pla144_17040</name>
</gene>
<accession>A0A5C6CX18</accession>
<evidence type="ECO:0008006" key="3">
    <source>
        <dbReference type="Google" id="ProtNLM"/>
    </source>
</evidence>
<keyword evidence="2" id="KW-1185">Reference proteome</keyword>
<protein>
    <recommendedName>
        <fullName evidence="3">TIGR03545 family protein</fullName>
    </recommendedName>
</protein>
<proteinExistence type="predicted"/>
<organism evidence="1 2">
    <name type="scientific">Bythopirellula polymerisocia</name>
    <dbReference type="NCBI Taxonomy" id="2528003"/>
    <lineage>
        <taxon>Bacteria</taxon>
        <taxon>Pseudomonadati</taxon>
        <taxon>Planctomycetota</taxon>
        <taxon>Planctomycetia</taxon>
        <taxon>Pirellulales</taxon>
        <taxon>Lacipirellulaceae</taxon>
        <taxon>Bythopirellula</taxon>
    </lineage>
</organism>
<comment type="caution">
    <text evidence="1">The sequence shown here is derived from an EMBL/GenBank/DDBJ whole genome shotgun (WGS) entry which is preliminary data.</text>
</comment>